<gene>
    <name evidence="2" type="ORF">ACFSUS_25835</name>
</gene>
<keyword evidence="3" id="KW-1185">Reference proteome</keyword>
<name>A0ABW5MC51_9BACT</name>
<dbReference type="SUPFAM" id="SSF54909">
    <property type="entry name" value="Dimeric alpha+beta barrel"/>
    <property type="match status" value="1"/>
</dbReference>
<evidence type="ECO:0000259" key="1">
    <source>
        <dbReference type="Pfam" id="PF11695"/>
    </source>
</evidence>
<dbReference type="InterPro" id="IPR011008">
    <property type="entry name" value="Dimeric_a/b-barrel"/>
</dbReference>
<dbReference type="InterPro" id="IPR021708">
    <property type="entry name" value="DUF3291"/>
</dbReference>
<feature type="domain" description="DUF3291" evidence="1">
    <location>
        <begin position="3"/>
        <end position="141"/>
    </location>
</feature>
<protein>
    <submittedName>
        <fullName evidence="2">DUF3291 domain-containing protein</fullName>
    </submittedName>
</protein>
<evidence type="ECO:0000313" key="2">
    <source>
        <dbReference type="EMBL" id="MFD2574084.1"/>
    </source>
</evidence>
<accession>A0ABW5MC51</accession>
<reference evidence="3" key="1">
    <citation type="journal article" date="2019" name="Int. J. Syst. Evol. Microbiol.">
        <title>The Global Catalogue of Microorganisms (GCM) 10K type strain sequencing project: providing services to taxonomists for standard genome sequencing and annotation.</title>
        <authorList>
            <consortium name="The Broad Institute Genomics Platform"/>
            <consortium name="The Broad Institute Genome Sequencing Center for Infectious Disease"/>
            <person name="Wu L."/>
            <person name="Ma J."/>
        </authorList>
    </citation>
    <scope>NUCLEOTIDE SEQUENCE [LARGE SCALE GENOMIC DNA]</scope>
    <source>
        <strain evidence="3">KCTC 42805</strain>
    </source>
</reference>
<sequence length="162" mass="18634">MHLAQLNISRMLAPDISHPIMADFVAQLDVINGLAERSDGFIWRLKGDGNSATDIRPFDDDRIIVNLSVWESPEKLQTFVFKSMHTEVMKDRRKWFEKPTQMTTVLWWVPDGRIPTVEEARERLEQLNANGPGPLAFTFREVWPMQTVSDVENNELVIPTVS</sequence>
<comment type="caution">
    <text evidence="2">The sequence shown here is derived from an EMBL/GenBank/DDBJ whole genome shotgun (WGS) entry which is preliminary data.</text>
</comment>
<dbReference type="EMBL" id="JBHULN010000024">
    <property type="protein sequence ID" value="MFD2574084.1"/>
    <property type="molecule type" value="Genomic_DNA"/>
</dbReference>
<evidence type="ECO:0000313" key="3">
    <source>
        <dbReference type="Proteomes" id="UP001597469"/>
    </source>
</evidence>
<dbReference type="Proteomes" id="UP001597469">
    <property type="component" value="Unassembled WGS sequence"/>
</dbReference>
<organism evidence="2 3">
    <name type="scientific">Spirosoma soli</name>
    <dbReference type="NCBI Taxonomy" id="1770529"/>
    <lineage>
        <taxon>Bacteria</taxon>
        <taxon>Pseudomonadati</taxon>
        <taxon>Bacteroidota</taxon>
        <taxon>Cytophagia</taxon>
        <taxon>Cytophagales</taxon>
        <taxon>Cytophagaceae</taxon>
        <taxon>Spirosoma</taxon>
    </lineage>
</organism>
<dbReference type="Pfam" id="PF11695">
    <property type="entry name" value="DUF3291"/>
    <property type="match status" value="1"/>
</dbReference>
<dbReference type="RefSeq" id="WP_381527411.1">
    <property type="nucleotide sequence ID" value="NZ_JBHULN010000024.1"/>
</dbReference>
<proteinExistence type="predicted"/>